<dbReference type="SUPFAM" id="SSF51735">
    <property type="entry name" value="NAD(P)-binding Rossmann-fold domains"/>
    <property type="match status" value="1"/>
</dbReference>
<protein>
    <submittedName>
        <fullName evidence="4">Uncharacterized protein</fullName>
    </submittedName>
</protein>
<evidence type="ECO:0000313" key="4">
    <source>
        <dbReference type="EMBL" id="KAG6301506.1"/>
    </source>
</evidence>
<dbReference type="EMBL" id="SRRH01000042">
    <property type="protein sequence ID" value="KAG6301506.1"/>
    <property type="molecule type" value="Genomic_DNA"/>
</dbReference>
<evidence type="ECO:0000313" key="5">
    <source>
        <dbReference type="Proteomes" id="UP000707071"/>
    </source>
</evidence>
<dbReference type="InterPro" id="IPR002347">
    <property type="entry name" value="SDR_fam"/>
</dbReference>
<comment type="caution">
    <text evidence="4">The sequence shown here is derived from an EMBL/GenBank/DDBJ whole genome shotgun (WGS) entry which is preliminary data.</text>
</comment>
<dbReference type="PRINTS" id="PR00081">
    <property type="entry name" value="GDHRDH"/>
</dbReference>
<evidence type="ECO:0000256" key="3">
    <source>
        <dbReference type="ARBA" id="ARBA00023002"/>
    </source>
</evidence>
<keyword evidence="5" id="KW-1185">Reference proteome</keyword>
<dbReference type="Proteomes" id="UP000707071">
    <property type="component" value="Unassembled WGS sequence"/>
</dbReference>
<comment type="similarity">
    <text evidence="1">Belongs to the short-chain dehydrogenases/reductases (SDR) family.</text>
</comment>
<gene>
    <name evidence="4" type="ORF">E4U09_005096</name>
</gene>
<keyword evidence="2" id="KW-0521">NADP</keyword>
<name>A0A9P7QRP1_9HYPO</name>
<dbReference type="Pfam" id="PF00106">
    <property type="entry name" value="adh_short"/>
    <property type="match status" value="1"/>
</dbReference>
<dbReference type="PANTHER" id="PTHR43008:SF8">
    <property type="entry name" value="BENZIL REDUCTASE ((S)-BENZOIN FORMING) IRC24"/>
    <property type="match status" value="1"/>
</dbReference>
<keyword evidence="3" id="KW-0560">Oxidoreductase</keyword>
<sequence>MASKVFIVTGASQGLGLAIAKYLIGESHQVIVTARSAEPLEDLKRAHPGQVDYVTGDMTDAEVMIFHSVEIMPEKVISTALRTFGQLDGLVLNHAMLVSEKFESMSITQCKGLYDVNVFSCITMAQRAIPEIRKTKGCIMWVSSGAARTAYQGWSAYASSKAAVNSLSTCLAFEEKDITSITIEPGRVDTDMQKHIRSFGKDSMDKSQHDNFIQAFEQGQLLKPEQPGHVIARFVAEPNKTMSGQNFKWNSPELKSYQG</sequence>
<organism evidence="4 5">
    <name type="scientific">Claviceps aff. purpurea</name>
    <dbReference type="NCBI Taxonomy" id="1967640"/>
    <lineage>
        <taxon>Eukaryota</taxon>
        <taxon>Fungi</taxon>
        <taxon>Dikarya</taxon>
        <taxon>Ascomycota</taxon>
        <taxon>Pezizomycotina</taxon>
        <taxon>Sordariomycetes</taxon>
        <taxon>Hypocreomycetidae</taxon>
        <taxon>Hypocreales</taxon>
        <taxon>Clavicipitaceae</taxon>
        <taxon>Claviceps</taxon>
    </lineage>
</organism>
<dbReference type="InterPro" id="IPR020904">
    <property type="entry name" value="Sc_DH/Rdtase_CS"/>
</dbReference>
<dbReference type="PROSITE" id="PS00061">
    <property type="entry name" value="ADH_SHORT"/>
    <property type="match status" value="1"/>
</dbReference>
<accession>A0A9P7QRP1</accession>
<dbReference type="Gene3D" id="3.40.50.720">
    <property type="entry name" value="NAD(P)-binding Rossmann-like Domain"/>
    <property type="match status" value="1"/>
</dbReference>
<dbReference type="AlphaFoldDB" id="A0A9P7QRP1"/>
<evidence type="ECO:0000256" key="2">
    <source>
        <dbReference type="ARBA" id="ARBA00022857"/>
    </source>
</evidence>
<dbReference type="InterPro" id="IPR036291">
    <property type="entry name" value="NAD(P)-bd_dom_sf"/>
</dbReference>
<reference evidence="4 5" key="1">
    <citation type="journal article" date="2020" name="bioRxiv">
        <title>Whole genome comparisons of ergot fungi reveals the divergence and evolution of species within the genus Claviceps are the result of varying mechanisms driving genome evolution and host range expansion.</title>
        <authorList>
            <person name="Wyka S.A."/>
            <person name="Mondo S.J."/>
            <person name="Liu M."/>
            <person name="Dettman J."/>
            <person name="Nalam V."/>
            <person name="Broders K.D."/>
        </authorList>
    </citation>
    <scope>NUCLEOTIDE SEQUENCE [LARGE SCALE GENOMIC DNA]</scope>
    <source>
        <strain evidence="4 5">Clav52</strain>
    </source>
</reference>
<evidence type="ECO:0000256" key="1">
    <source>
        <dbReference type="ARBA" id="ARBA00006484"/>
    </source>
</evidence>
<dbReference type="GO" id="GO:0050664">
    <property type="term" value="F:oxidoreductase activity, acting on NAD(P)H, oxygen as acceptor"/>
    <property type="evidence" value="ECO:0007669"/>
    <property type="project" value="TreeGrafter"/>
</dbReference>
<dbReference type="PANTHER" id="PTHR43008">
    <property type="entry name" value="BENZIL REDUCTASE"/>
    <property type="match status" value="1"/>
</dbReference>
<dbReference type="GO" id="GO:0016616">
    <property type="term" value="F:oxidoreductase activity, acting on the CH-OH group of donors, NAD or NADP as acceptor"/>
    <property type="evidence" value="ECO:0007669"/>
    <property type="project" value="UniProtKB-ARBA"/>
</dbReference>
<proteinExistence type="inferred from homology"/>